<dbReference type="Pfam" id="PF02259">
    <property type="entry name" value="FAT"/>
    <property type="match status" value="1"/>
</dbReference>
<dbReference type="Gene3D" id="1.10.1070.11">
    <property type="entry name" value="Phosphatidylinositol 3-/4-kinase, catalytic domain"/>
    <property type="match status" value="1"/>
</dbReference>
<dbReference type="InterPro" id="IPR036940">
    <property type="entry name" value="PI3/4_kinase_cat_sf"/>
</dbReference>
<evidence type="ECO:0000256" key="3">
    <source>
        <dbReference type="ARBA" id="ARBA00004286"/>
    </source>
</evidence>
<dbReference type="GO" id="GO:0003677">
    <property type="term" value="F:DNA binding"/>
    <property type="evidence" value="ECO:0007669"/>
    <property type="project" value="UniProtKB-KW"/>
</dbReference>
<evidence type="ECO:0000256" key="19">
    <source>
        <dbReference type="ARBA" id="ARBA00024420"/>
    </source>
</evidence>
<keyword evidence="16" id="KW-0234">DNA repair</keyword>
<sequence length="2355" mass="269186">MILMLPCCHASPEEYNTVVQKPRQILCQFIDRILTDVNVVALELVKKTDSQPTSVMLLDFIQHIMKSSPLMFVNVNGSQGQNEAKGSCIEFSNWIITRLLRIAATPSCHMLHKKICEVICSLLFLFKSKSPAIFGVLTKELLHLFEDVIYLHRKNAVGHFVEWPVVVSRFLSQLDEHVGYLQPAPLQFVNMQNLEFIEVTLLTVLIRIVAIVFFRRQELFLWQIGCVLLEYGSPKIKSLAISLLTELFELGGLPAQPASTFFSSFLGLLKHLVDMDADQLKLYEEPLSKLIRTLFPFEAEAYRNIEPVYLNMLLEKLCIMFEDGVLMRLKSDLLKAALCHLLQYFLKYVPAGYESALQVRKVYVRNICRVLVDVLGFQVDAEVKHLFLLKKKIQVNMIKEKNIINHLLCVSVVKTSFEDHILEDLYLIFSAPQAQSRCVFLLTLFPRRIFLEWRTAIYSWALQSSHEVIRASCVNGFFILLQQQNSCIICSHPLAFIDNLYHLCKHLDFREDETDVKTVLGTLLNLMEDPDKDVRVAFSGNIKHILESLDSEDGFIKELFVLRMKEAYTHAQISRNNELKDTLILTTGDIGRAAKGDLVPFALLHLLHCLLSKSASVSGAAYTEIRALVAAKSVKLQNFFSQYKKPICQFLVESLHSSQMTALPSTPCQNAEMRKQDVAHQREMALNTLSEIANVFDFPDLNRFLTRTLQVLLPDLAAKASPAASALIRTLGKQLNVNRREILINNFKYIFSHLVCSCSKDELERALHYLKNETEIELGSLLRQDFQGLHNELLLRIGEHYQQVFNGLSILASFASSDDPYQGPREITSPELMADYLQPKLLGILAFFNMQLLSSSVGIEDKKMALNSLMSLMKLMGPKHVSSVRVKMMTTLRTGLRFKDDFPELCCRAWDCFVRCLDHAYLGSLLSHVIVALLPLIQIQPEETAAIFHYLIIENRDAVQDFLHEIYFLPDHPELKKIKAVLQEYRKETSESTDLQTTLQLSMKAIQHENVDVRIHALTSLKETLYKNQEKLIKYATDSETVEPVISQLVTVLLKGCQDANSQARLLCGECLGELGAIDPGRLDFSTSESQGKDFTFVTGVEDSSFAFGLLMELTRAYLAYADNSRAQDSAAYAIQELLSIYDCREMQTDGPGHQLWRRFPEHVREILEPHLNTRYKSSQKSTDWSGVKKPIYLSKLGNNFAEWSASWAGYLITKVRHDLASKIFTCCSIMMKHDFKVTIYLLPHILVYVLLGCNQEDQQEVYAEIMAVLKHDDQHIISTQDSASDLCQLSTQTVFSMLDHLTQWARHKFQALNAEKFPQSKSNRDKVDSVVSTADYEDYQSVTRFLDLIPQDTLAVASFRSKAYTRAVMHFESFITEKKQNIQEHLGFLQKLYAAMHEPDGVAGVSAIRKAEPSLKEQILEHESIGLLRDATACYDRAIQLEPDQIIHYHGVVKSMLGLGQLSTVITQVNGVHANRSEWTDELNTYRVEAAWKLSQWDLVENYLAADGKSTTWSVRLGQLLLSAKKRDTTAFYDTLKLVRAEQIVPLSAASFERGSYQRGYEYIVRLHMLCELEHSIKPLFHQSPGDSSQEDSLNWVARLEMTQNSYRAKEPILALRRALLSLNKRPDYNEMVGECWLQSARVARKAGHHQTAYNALLNAGESRLAELYVERAKWLWSKGDVHQALIVLQKGVELCFPENKTPTESKNMLIHGRAMLLVGRFMEETANFESNAVMKKYKDVTLFLPEWEDGHFYLAKYYDKLMPMVTDNKMEKQGDLIRYIVLHFGRSLQYGNQFIYQSMPRMLSLWLDFGAKAYEWEKAGRSDRVQMRNDLAKINKVITEHTNHLPPYQFLTAFSQLISRICHSHDEVFVVLMEIIAKVFLAYPQQAMWMMTAVSKSSYPMRVNRCKEILNKAIHMKKSLEKFIGDATRLTDKLLELCNKPVDGSSSTLSMSTHFKMLKKLVEEPTFSEILIPLQSVMIPTLPSIPGAHANHDPFPGHWAYIASFDDTVEILASLQKPKKISLKGSDGKFYIMMCKPKDDLRKDCRLMEFNSLINKCLRKDAESRRRELHIRTYAVIPLNDECGIIEWVNNTAGLRPILTKLYKEKGVYMTGKELRQCMLPKSAALSEKLKVFREFLLPRHPPVFHEWFLRTFPDPTSWYSSRSAYCRSTAVMSMVGYILGLGDRHGENILFDSLTGECVHVDFNCLFNKGETFEVPEIVPFRLTHNMVNGMGPMGTEGLFRRACEVTMRLMRDQREPLMSVLKTFLHDPLVEWSKPVKGHSKAPLNETGEVVNEKAKTHVLDIEQRLQGVIKTRNRVTGLPLSIEGHVHYLIQEATDENLLCQMYLGWTPYM</sequence>
<evidence type="ECO:0000256" key="13">
    <source>
        <dbReference type="ARBA" id="ARBA00022777"/>
    </source>
</evidence>
<dbReference type="PROSITE" id="PS50290">
    <property type="entry name" value="PI3_4_KINASE_3"/>
    <property type="match status" value="1"/>
</dbReference>
<dbReference type="GO" id="GO:0005524">
    <property type="term" value="F:ATP binding"/>
    <property type="evidence" value="ECO:0007669"/>
    <property type="project" value="UniProtKB-KW"/>
</dbReference>
<dbReference type="GO" id="GO:0000077">
    <property type="term" value="P:DNA damage checkpoint signaling"/>
    <property type="evidence" value="ECO:0007669"/>
    <property type="project" value="UniProtKB-ARBA"/>
</dbReference>
<keyword evidence="12" id="KW-0227">DNA damage</keyword>
<evidence type="ECO:0000256" key="20">
    <source>
        <dbReference type="ARBA" id="ARBA00048659"/>
    </source>
</evidence>
<dbReference type="InterPro" id="IPR003151">
    <property type="entry name" value="PIK-rel_kinase_FAT"/>
</dbReference>
<evidence type="ECO:0000256" key="10">
    <source>
        <dbReference type="ARBA" id="ARBA00022737"/>
    </source>
</evidence>
<organism evidence="27">
    <name type="scientific">Ursus maritimus</name>
    <name type="common">Polar bear</name>
    <name type="synonym">Thalarctos maritimus</name>
    <dbReference type="NCBI Taxonomy" id="29073"/>
    <lineage>
        <taxon>Eukaryota</taxon>
        <taxon>Metazoa</taxon>
        <taxon>Chordata</taxon>
        <taxon>Craniata</taxon>
        <taxon>Vertebrata</taxon>
        <taxon>Euteleostomi</taxon>
        <taxon>Mammalia</taxon>
        <taxon>Eutheria</taxon>
        <taxon>Laurasiatheria</taxon>
        <taxon>Carnivora</taxon>
        <taxon>Caniformia</taxon>
        <taxon>Ursidae</taxon>
        <taxon>Ursus</taxon>
    </lineage>
</organism>
<dbReference type="SMART" id="SM01343">
    <property type="entry name" value="FATC"/>
    <property type="match status" value="1"/>
</dbReference>
<dbReference type="Gene3D" id="1.25.40.10">
    <property type="entry name" value="Tetratricopeptide repeat domain"/>
    <property type="match status" value="1"/>
</dbReference>
<feature type="domain" description="FATC" evidence="26">
    <location>
        <begin position="2323"/>
        <end position="2355"/>
    </location>
</feature>
<keyword evidence="17" id="KW-0464">Manganese</keyword>
<dbReference type="InterPro" id="IPR050517">
    <property type="entry name" value="DDR_Repair_Kinase"/>
</dbReference>
<dbReference type="Pfam" id="PF02260">
    <property type="entry name" value="FATC"/>
    <property type="match status" value="1"/>
</dbReference>
<dbReference type="FunFam" id="1.10.1070.11:FF:000009">
    <property type="entry name" value="Putative serine/threonine-protein kinase ATR"/>
    <property type="match status" value="1"/>
</dbReference>
<dbReference type="FunFam" id="1.25.40.10:FF:000142">
    <property type="entry name" value="Serine/threonine-protein kinase ATR"/>
    <property type="match status" value="1"/>
</dbReference>
<keyword evidence="9" id="KW-0808">Transferase</keyword>
<keyword evidence="6" id="KW-0158">Chromosome</keyword>
<evidence type="ECO:0000256" key="23">
    <source>
        <dbReference type="PROSITE-ProRule" id="PRU00103"/>
    </source>
</evidence>
<evidence type="ECO:0000256" key="17">
    <source>
        <dbReference type="ARBA" id="ARBA00023211"/>
    </source>
</evidence>
<comment type="similarity">
    <text evidence="4">Belongs to the PI3/PI4-kinase family. ATM subfamily.</text>
</comment>
<dbReference type="Pfam" id="PF08064">
    <property type="entry name" value="UME"/>
    <property type="match status" value="1"/>
</dbReference>
<dbReference type="PANTHER" id="PTHR11139">
    <property type="entry name" value="ATAXIA TELANGIECTASIA MUTATED ATM -RELATED"/>
    <property type="match status" value="1"/>
</dbReference>
<evidence type="ECO:0000259" key="26">
    <source>
        <dbReference type="PROSITE" id="PS51190"/>
    </source>
</evidence>
<evidence type="ECO:0000256" key="9">
    <source>
        <dbReference type="ARBA" id="ARBA00022679"/>
    </source>
</evidence>
<dbReference type="InterPro" id="IPR018936">
    <property type="entry name" value="PI3/4_kinase_CS"/>
</dbReference>
<dbReference type="InterPro" id="IPR016024">
    <property type="entry name" value="ARM-type_fold"/>
</dbReference>
<dbReference type="GO" id="GO:0005694">
    <property type="term" value="C:chromosome"/>
    <property type="evidence" value="ECO:0007669"/>
    <property type="project" value="UniProtKB-SubCell"/>
</dbReference>
<dbReference type="Pfam" id="PF00454">
    <property type="entry name" value="PI3_PI4_kinase"/>
    <property type="match status" value="1"/>
</dbReference>
<dbReference type="InterPro" id="IPR011009">
    <property type="entry name" value="Kinase-like_dom_sf"/>
</dbReference>
<dbReference type="FunFam" id="1.25.10.10:FF:000149">
    <property type="entry name" value="Serine/threonine-protein kinase ATR"/>
    <property type="match status" value="1"/>
</dbReference>
<evidence type="ECO:0000256" key="7">
    <source>
        <dbReference type="ARBA" id="ARBA00022527"/>
    </source>
</evidence>
<dbReference type="InterPro" id="IPR056802">
    <property type="entry name" value="ATR-like_M-HEAT"/>
</dbReference>
<evidence type="ECO:0000256" key="2">
    <source>
        <dbReference type="ARBA" id="ARBA00004259"/>
    </source>
</evidence>
<evidence type="ECO:0000313" key="27">
    <source>
        <dbReference type="Ensembl" id="ENSUMAP00000018525"/>
    </source>
</evidence>
<evidence type="ECO:0000256" key="14">
    <source>
        <dbReference type="ARBA" id="ARBA00022840"/>
    </source>
</evidence>
<dbReference type="Pfam" id="PF23593">
    <property type="entry name" value="HEAT_ATR"/>
    <property type="match status" value="1"/>
</dbReference>
<dbReference type="Pfam" id="PF25032">
    <property type="entry name" value="N-HEAT_ATR"/>
    <property type="match status" value="1"/>
</dbReference>
<keyword evidence="18" id="KW-0539">Nucleus</keyword>
<dbReference type="InterPro" id="IPR056803">
    <property type="entry name" value="ATR-like_N-HEAT"/>
</dbReference>
<dbReference type="PROSITE" id="PS50077">
    <property type="entry name" value="HEAT_REPEAT"/>
    <property type="match status" value="1"/>
</dbReference>
<evidence type="ECO:0000256" key="12">
    <source>
        <dbReference type="ARBA" id="ARBA00022763"/>
    </source>
</evidence>
<name>A0A452UCK2_URSMA</name>
<dbReference type="SUPFAM" id="SSF56112">
    <property type="entry name" value="Protein kinase-like (PK-like)"/>
    <property type="match status" value="1"/>
</dbReference>
<dbReference type="CDD" id="cd00892">
    <property type="entry name" value="PIKKc_ATR"/>
    <property type="match status" value="1"/>
</dbReference>
<evidence type="ECO:0000256" key="21">
    <source>
        <dbReference type="ARBA" id="ARBA00048977"/>
    </source>
</evidence>
<keyword evidence="15" id="KW-0238">DNA-binding</keyword>
<comment type="cofactor">
    <cofactor evidence="1">
        <name>Mn(2+)</name>
        <dbReference type="ChEBI" id="CHEBI:29035"/>
    </cofactor>
</comment>
<accession>A0A452UCK2</accession>
<dbReference type="Ensembl" id="ENSUMAT00000021918.1">
    <property type="protein sequence ID" value="ENSUMAP00000018525.1"/>
    <property type="gene ID" value="ENSUMAG00000013217.1"/>
</dbReference>
<dbReference type="Pfam" id="PF25030">
    <property type="entry name" value="M-HEAT_ATR"/>
    <property type="match status" value="1"/>
</dbReference>
<keyword evidence="7" id="KW-0723">Serine/threonine-protein kinase</keyword>
<evidence type="ECO:0000256" key="22">
    <source>
        <dbReference type="ARBA" id="ARBA00084048"/>
    </source>
</evidence>
<evidence type="ECO:0000256" key="1">
    <source>
        <dbReference type="ARBA" id="ARBA00001936"/>
    </source>
</evidence>
<dbReference type="Gene3D" id="1.25.10.10">
    <property type="entry name" value="Leucine-rich Repeat Variant"/>
    <property type="match status" value="2"/>
</dbReference>
<evidence type="ECO:0000259" key="25">
    <source>
        <dbReference type="PROSITE" id="PS51189"/>
    </source>
</evidence>
<evidence type="ECO:0000256" key="11">
    <source>
        <dbReference type="ARBA" id="ARBA00022741"/>
    </source>
</evidence>
<feature type="domain" description="FAT" evidence="25">
    <location>
        <begin position="1354"/>
        <end position="1899"/>
    </location>
</feature>
<dbReference type="InterPro" id="IPR011990">
    <property type="entry name" value="TPR-like_helical_dom_sf"/>
</dbReference>
<keyword evidence="8" id="KW-0597">Phosphoprotein</keyword>
<comment type="catalytic activity">
    <reaction evidence="20">
        <text>L-threonyl-[protein] + ATP = O-phospho-L-threonyl-[protein] + ADP + H(+)</text>
        <dbReference type="Rhea" id="RHEA:46608"/>
        <dbReference type="Rhea" id="RHEA-COMP:11060"/>
        <dbReference type="Rhea" id="RHEA-COMP:11605"/>
        <dbReference type="ChEBI" id="CHEBI:15378"/>
        <dbReference type="ChEBI" id="CHEBI:30013"/>
        <dbReference type="ChEBI" id="CHEBI:30616"/>
        <dbReference type="ChEBI" id="CHEBI:61977"/>
        <dbReference type="ChEBI" id="CHEBI:456216"/>
        <dbReference type="EC" id="2.7.11.1"/>
    </reaction>
    <physiologicalReaction direction="left-to-right" evidence="20">
        <dbReference type="Rhea" id="RHEA:46609"/>
    </physiologicalReaction>
</comment>
<dbReference type="InterPro" id="IPR003152">
    <property type="entry name" value="FATC_dom"/>
</dbReference>
<evidence type="ECO:0000256" key="15">
    <source>
        <dbReference type="ARBA" id="ARBA00023125"/>
    </source>
</evidence>
<evidence type="ECO:0000256" key="4">
    <source>
        <dbReference type="ARBA" id="ARBA00010769"/>
    </source>
</evidence>
<dbReference type="GO" id="GO:0006281">
    <property type="term" value="P:DNA repair"/>
    <property type="evidence" value="ECO:0007669"/>
    <property type="project" value="UniProtKB-KW"/>
</dbReference>
<evidence type="ECO:0000259" key="24">
    <source>
        <dbReference type="PROSITE" id="PS50290"/>
    </source>
</evidence>
<evidence type="ECO:0000256" key="5">
    <source>
        <dbReference type="ARBA" id="ARBA00012513"/>
    </source>
</evidence>
<keyword evidence="10" id="KW-0677">Repeat</keyword>
<dbReference type="InterPro" id="IPR021133">
    <property type="entry name" value="HEAT_type_2"/>
</dbReference>
<keyword evidence="11" id="KW-0547">Nucleotide-binding</keyword>
<proteinExistence type="inferred from homology"/>
<comment type="subcellular location">
    <subcellularLocation>
        <location evidence="3">Chromosome</location>
    </subcellularLocation>
    <subcellularLocation>
        <location evidence="2">Nucleus envelope</location>
    </subcellularLocation>
</comment>
<gene>
    <name evidence="27" type="primary">ATR</name>
</gene>
<dbReference type="GO" id="GO:0070310">
    <property type="term" value="C:ATR-ATRIP complex"/>
    <property type="evidence" value="ECO:0007669"/>
    <property type="project" value="UniProtKB-ARBA"/>
</dbReference>
<dbReference type="PROSITE" id="PS00916">
    <property type="entry name" value="PI3_4_KINASE_2"/>
    <property type="match status" value="1"/>
</dbReference>
<dbReference type="SUPFAM" id="SSF48452">
    <property type="entry name" value="TPR-like"/>
    <property type="match status" value="1"/>
</dbReference>
<dbReference type="PANTHER" id="PTHR11139:SF69">
    <property type="entry name" value="SERINE_THREONINE-PROTEIN KINASE ATR"/>
    <property type="match status" value="1"/>
</dbReference>
<dbReference type="SMART" id="SM00146">
    <property type="entry name" value="PI3Kc"/>
    <property type="match status" value="1"/>
</dbReference>
<keyword evidence="14" id="KW-0067">ATP-binding</keyword>
<dbReference type="InterPro" id="IPR057564">
    <property type="entry name" value="HEAT_ATR"/>
</dbReference>
<dbReference type="InterPro" id="IPR014009">
    <property type="entry name" value="PIK_FAT"/>
</dbReference>
<protein>
    <recommendedName>
        <fullName evidence="19">Serine/threonine-protein kinase ATR</fullName>
        <ecNumber evidence="5">2.7.11.1</ecNumber>
    </recommendedName>
    <alternativeName>
        <fullName evidence="22">Ataxia telangiectasia and Rad3-related protein</fullName>
    </alternativeName>
</protein>
<dbReference type="GO" id="GO:0000723">
    <property type="term" value="P:telomere maintenance"/>
    <property type="evidence" value="ECO:0007669"/>
    <property type="project" value="TreeGrafter"/>
</dbReference>
<dbReference type="EC" id="2.7.11.1" evidence="5"/>
<feature type="repeat" description="HEAT" evidence="23">
    <location>
        <begin position="519"/>
        <end position="553"/>
    </location>
</feature>
<comment type="catalytic activity">
    <reaction evidence="21">
        <text>L-seryl-[protein] + ATP = O-phospho-L-seryl-[protein] + ADP + H(+)</text>
        <dbReference type="Rhea" id="RHEA:17989"/>
        <dbReference type="Rhea" id="RHEA-COMP:9863"/>
        <dbReference type="Rhea" id="RHEA-COMP:11604"/>
        <dbReference type="ChEBI" id="CHEBI:15378"/>
        <dbReference type="ChEBI" id="CHEBI:29999"/>
        <dbReference type="ChEBI" id="CHEBI:30616"/>
        <dbReference type="ChEBI" id="CHEBI:83421"/>
        <dbReference type="ChEBI" id="CHEBI:456216"/>
        <dbReference type="EC" id="2.7.11.1"/>
    </reaction>
    <physiologicalReaction direction="left-to-right" evidence="21">
        <dbReference type="Rhea" id="RHEA:17990"/>
    </physiologicalReaction>
</comment>
<keyword evidence="13" id="KW-0418">Kinase</keyword>
<evidence type="ECO:0000256" key="18">
    <source>
        <dbReference type="ARBA" id="ARBA00023242"/>
    </source>
</evidence>
<dbReference type="PROSITE" id="PS51189">
    <property type="entry name" value="FAT"/>
    <property type="match status" value="1"/>
</dbReference>
<dbReference type="InterPro" id="IPR012993">
    <property type="entry name" value="UME"/>
</dbReference>
<dbReference type="InterPro" id="IPR011989">
    <property type="entry name" value="ARM-like"/>
</dbReference>
<dbReference type="SUPFAM" id="SSF48371">
    <property type="entry name" value="ARM repeat"/>
    <property type="match status" value="1"/>
</dbReference>
<dbReference type="GO" id="GO:0004674">
    <property type="term" value="F:protein serine/threonine kinase activity"/>
    <property type="evidence" value="ECO:0007669"/>
    <property type="project" value="UniProtKB-KW"/>
</dbReference>
<evidence type="ECO:0000256" key="6">
    <source>
        <dbReference type="ARBA" id="ARBA00022454"/>
    </source>
</evidence>
<dbReference type="GO" id="GO:0006260">
    <property type="term" value="P:DNA replication"/>
    <property type="evidence" value="ECO:0007669"/>
    <property type="project" value="UniProtKB-ARBA"/>
</dbReference>
<dbReference type="GeneTree" id="ENSGT00940000155714"/>
<dbReference type="SMART" id="SM00802">
    <property type="entry name" value="UME"/>
    <property type="match status" value="1"/>
</dbReference>
<evidence type="ECO:0000256" key="16">
    <source>
        <dbReference type="ARBA" id="ARBA00023204"/>
    </source>
</evidence>
<feature type="domain" description="PI3K/PI4K catalytic" evidence="24">
    <location>
        <begin position="2007"/>
        <end position="2315"/>
    </location>
</feature>
<dbReference type="InterPro" id="IPR000403">
    <property type="entry name" value="PI3/4_kinase_cat_dom"/>
</dbReference>
<dbReference type="PROSITE" id="PS51190">
    <property type="entry name" value="FATC"/>
    <property type="match status" value="1"/>
</dbReference>
<dbReference type="FunFam" id="3.30.1010.10:FF:000011">
    <property type="entry name" value="serine/threonine-protein kinase ATR"/>
    <property type="match status" value="1"/>
</dbReference>
<dbReference type="GO" id="GO:0005635">
    <property type="term" value="C:nuclear envelope"/>
    <property type="evidence" value="ECO:0007669"/>
    <property type="project" value="UniProtKB-SubCell"/>
</dbReference>
<evidence type="ECO:0000256" key="8">
    <source>
        <dbReference type="ARBA" id="ARBA00022553"/>
    </source>
</evidence>
<reference evidence="27" key="1">
    <citation type="submission" date="2019-03" db="UniProtKB">
        <authorList>
            <consortium name="Ensembl"/>
        </authorList>
    </citation>
    <scope>IDENTIFICATION</scope>
</reference>
<dbReference type="OMA" id="SMYIGWC"/>
<dbReference type="Gene3D" id="3.30.1010.10">
    <property type="entry name" value="Phosphatidylinositol 3-kinase Catalytic Subunit, Chain A, domain 4"/>
    <property type="match status" value="1"/>
</dbReference>